<accession>A0A1Y0I4I1</accession>
<proteinExistence type="predicted"/>
<sequence length="660" mass="73207">MNKNRLNISGLAGVMPAAAMTLCLAVLTGCGSSSSDVMPQDGRDVVDPDNSSGDIYHGVAANGYLRDAIVWLDINDNKELDEGEPETRSGEQGRFALDLTDINDARREANLRVLDPRDYPLMLLAIPGETIDETRIVDGNTAVATVDRHFFLSAPADVQKITPLTTLVKIQQELTLGPQTSGTSTDVIRAAVNQAHNGLRSTLGQDINFLEDYLTSENTRLEKYAQSVTEYIKLQIPGFISSRFRADQSDTYLTGEEWLLIGRVLLSSVPGLWDQLDSIAAETGGSYEGINASTQLTYSLVDVNFDDPYVVRKATVYKSPDAMDDGELPVTAVERESYLSTTIDYSYNTLGGIEKIESDGFIAFVPEFQFTEAIEPGWFFENFQYWGTDGVVDQVLYLERSGLGPVTRIEFDSAHPLDHEEGLTKAEARDLATNPDLYPLDGLPEATAEYDIQSNRVNRIDVVEGGEAFIYTFQFDSERRVQSMRKLSGQTVISEWQYEYNVPKEVPNATALLLMRITRYQGGAADNVVDQISEVFAEEVMVGNELVIRPDYVFVSNPAVEAPLGLLRYDYEYHTPVTILSDFMDQNRQVDPEDQAAIQAIREEINAFDSSLLALEGEANELYVGLADANGLPIQGRLNVLKLASVLFEHERLSTFVYDL</sequence>
<feature type="chain" id="PRO_5013344763" description="Lipoprotein" evidence="1">
    <location>
        <begin position="26"/>
        <end position="660"/>
    </location>
</feature>
<gene>
    <name evidence="2" type="ORF">OLMES_1064</name>
</gene>
<dbReference type="EMBL" id="CP021425">
    <property type="protein sequence ID" value="ARU55150.1"/>
    <property type="molecule type" value="Genomic_DNA"/>
</dbReference>
<dbReference type="AlphaFoldDB" id="A0A1Y0I4I1"/>
<evidence type="ECO:0008006" key="4">
    <source>
        <dbReference type="Google" id="ProtNLM"/>
    </source>
</evidence>
<organism evidence="2 3">
    <name type="scientific">Oleiphilus messinensis</name>
    <dbReference type="NCBI Taxonomy" id="141451"/>
    <lineage>
        <taxon>Bacteria</taxon>
        <taxon>Pseudomonadati</taxon>
        <taxon>Pseudomonadota</taxon>
        <taxon>Gammaproteobacteria</taxon>
        <taxon>Oceanospirillales</taxon>
        <taxon>Oleiphilaceae</taxon>
        <taxon>Oleiphilus</taxon>
    </lineage>
</organism>
<name>A0A1Y0I4I1_9GAMM</name>
<keyword evidence="3" id="KW-1185">Reference proteome</keyword>
<protein>
    <recommendedName>
        <fullName evidence="4">Lipoprotein</fullName>
    </recommendedName>
</protein>
<evidence type="ECO:0000313" key="3">
    <source>
        <dbReference type="Proteomes" id="UP000196027"/>
    </source>
</evidence>
<dbReference type="OrthoDB" id="5713052at2"/>
<reference evidence="2 3" key="1">
    <citation type="submission" date="2017-05" db="EMBL/GenBank/DDBJ databases">
        <title>Genomic insights into alkan degradation activity of Oleiphilus messinensis.</title>
        <authorList>
            <person name="Kozyavkin S.A."/>
            <person name="Slesarev A.I."/>
            <person name="Golyshin P.N."/>
            <person name="Korzhenkov A."/>
            <person name="Golyshina O.N."/>
            <person name="Toshchakov S.V."/>
        </authorList>
    </citation>
    <scope>NUCLEOTIDE SEQUENCE [LARGE SCALE GENOMIC DNA]</scope>
    <source>
        <strain evidence="2 3">ME102</strain>
    </source>
</reference>
<feature type="signal peptide" evidence="1">
    <location>
        <begin position="1"/>
        <end position="25"/>
    </location>
</feature>
<dbReference type="PROSITE" id="PS51257">
    <property type="entry name" value="PROKAR_LIPOPROTEIN"/>
    <property type="match status" value="1"/>
</dbReference>
<dbReference type="RefSeq" id="WP_087460285.1">
    <property type="nucleotide sequence ID" value="NZ_CP021425.1"/>
</dbReference>
<evidence type="ECO:0000313" key="2">
    <source>
        <dbReference type="EMBL" id="ARU55150.1"/>
    </source>
</evidence>
<evidence type="ECO:0000256" key="1">
    <source>
        <dbReference type="SAM" id="SignalP"/>
    </source>
</evidence>
<keyword evidence="1" id="KW-0732">Signal</keyword>
<dbReference type="KEGG" id="ome:OLMES_1064"/>
<dbReference type="Proteomes" id="UP000196027">
    <property type="component" value="Chromosome"/>
</dbReference>